<keyword evidence="3" id="KW-1185">Reference proteome</keyword>
<dbReference type="EMBL" id="JACOPK010000005">
    <property type="protein sequence ID" value="MBC5695641.1"/>
    <property type="molecule type" value="Genomic_DNA"/>
</dbReference>
<dbReference type="SMART" id="SM00481">
    <property type="entry name" value="POLIIIAc"/>
    <property type="match status" value="1"/>
</dbReference>
<evidence type="ECO:0000313" key="3">
    <source>
        <dbReference type="Proteomes" id="UP000641741"/>
    </source>
</evidence>
<dbReference type="RefSeq" id="WP_186969865.1">
    <property type="nucleotide sequence ID" value="NZ_JACOPK010000005.1"/>
</dbReference>
<dbReference type="PANTHER" id="PTHR42924">
    <property type="entry name" value="EXONUCLEASE"/>
    <property type="match status" value="1"/>
</dbReference>
<dbReference type="InterPro" id="IPR004013">
    <property type="entry name" value="PHP_dom"/>
</dbReference>
<dbReference type="PANTHER" id="PTHR42924:SF3">
    <property type="entry name" value="POLYMERASE_HISTIDINOL PHOSPHATASE N-TERMINAL DOMAIN-CONTAINING PROTEIN"/>
    <property type="match status" value="1"/>
</dbReference>
<sequence>MAQTDLHIHSSLTAGGELSPRALAERCCEARLTLAALTDRRAVSGVPECIWRGAQLGVRIVPGVELDCRWREQDFLVLGYCLDITHPALLEMERNARENPVQPPFTAEQALGLIRMAGGLAVLVPPNEMDDTFPVAAFDGIAAYGSHARADTARYLSLARRYGLLVTGGSGFLSENRPPHRPGAVDFYGQEQRISADFLAAATHLNKEKRSFHHDSI</sequence>
<organism evidence="2 3">
    <name type="scientific">Agathobaculum hominis</name>
    <dbReference type="NCBI Taxonomy" id="2763014"/>
    <lineage>
        <taxon>Bacteria</taxon>
        <taxon>Bacillati</taxon>
        <taxon>Bacillota</taxon>
        <taxon>Clostridia</taxon>
        <taxon>Eubacteriales</taxon>
        <taxon>Butyricicoccaceae</taxon>
        <taxon>Agathobaculum</taxon>
    </lineage>
</organism>
<accession>A0ABR7GMY7</accession>
<feature type="domain" description="Polymerase/histidinol phosphatase N-terminal" evidence="1">
    <location>
        <begin position="4"/>
        <end position="70"/>
    </location>
</feature>
<evidence type="ECO:0000313" key="2">
    <source>
        <dbReference type="EMBL" id="MBC5695641.1"/>
    </source>
</evidence>
<gene>
    <name evidence="2" type="ORF">H8S02_06750</name>
</gene>
<dbReference type="Gene3D" id="3.20.20.140">
    <property type="entry name" value="Metal-dependent hydrolases"/>
    <property type="match status" value="2"/>
</dbReference>
<protein>
    <submittedName>
        <fullName evidence="2">PHP domain-containing protein</fullName>
    </submittedName>
</protein>
<dbReference type="SUPFAM" id="SSF89550">
    <property type="entry name" value="PHP domain-like"/>
    <property type="match status" value="1"/>
</dbReference>
<proteinExistence type="predicted"/>
<dbReference type="InterPro" id="IPR052018">
    <property type="entry name" value="PHP_domain"/>
</dbReference>
<dbReference type="InterPro" id="IPR003141">
    <property type="entry name" value="Pol/His_phosphatase_N"/>
</dbReference>
<dbReference type="Pfam" id="PF02811">
    <property type="entry name" value="PHP"/>
    <property type="match status" value="1"/>
</dbReference>
<dbReference type="Proteomes" id="UP000641741">
    <property type="component" value="Unassembled WGS sequence"/>
</dbReference>
<comment type="caution">
    <text evidence="2">The sequence shown here is derived from an EMBL/GenBank/DDBJ whole genome shotgun (WGS) entry which is preliminary data.</text>
</comment>
<reference evidence="2 3" key="1">
    <citation type="submission" date="2020-08" db="EMBL/GenBank/DDBJ databases">
        <title>Genome public.</title>
        <authorList>
            <person name="Liu C."/>
            <person name="Sun Q."/>
        </authorList>
    </citation>
    <scope>NUCLEOTIDE SEQUENCE [LARGE SCALE GENOMIC DNA]</scope>
    <source>
        <strain evidence="2 3">M2</strain>
    </source>
</reference>
<dbReference type="CDD" id="cd07438">
    <property type="entry name" value="PHP_HisPPase_AMP"/>
    <property type="match status" value="1"/>
</dbReference>
<dbReference type="InterPro" id="IPR016195">
    <property type="entry name" value="Pol/histidinol_Pase-like"/>
</dbReference>
<name>A0ABR7GMY7_9FIRM</name>
<evidence type="ECO:0000259" key="1">
    <source>
        <dbReference type="SMART" id="SM00481"/>
    </source>
</evidence>